<dbReference type="EMBL" id="KQ981522">
    <property type="protein sequence ID" value="KYN40672.1"/>
    <property type="molecule type" value="Genomic_DNA"/>
</dbReference>
<proteinExistence type="predicted"/>
<dbReference type="AlphaFoldDB" id="A0A195FK83"/>
<organism evidence="1 2">
    <name type="scientific">Trachymyrmex septentrionalis</name>
    <dbReference type="NCBI Taxonomy" id="34720"/>
    <lineage>
        <taxon>Eukaryota</taxon>
        <taxon>Metazoa</taxon>
        <taxon>Ecdysozoa</taxon>
        <taxon>Arthropoda</taxon>
        <taxon>Hexapoda</taxon>
        <taxon>Insecta</taxon>
        <taxon>Pterygota</taxon>
        <taxon>Neoptera</taxon>
        <taxon>Endopterygota</taxon>
        <taxon>Hymenoptera</taxon>
        <taxon>Apocrita</taxon>
        <taxon>Aculeata</taxon>
        <taxon>Formicoidea</taxon>
        <taxon>Formicidae</taxon>
        <taxon>Myrmicinae</taxon>
        <taxon>Trachymyrmex</taxon>
    </lineage>
</organism>
<evidence type="ECO:0000313" key="1">
    <source>
        <dbReference type="EMBL" id="KYN40672.1"/>
    </source>
</evidence>
<reference evidence="1 2" key="1">
    <citation type="submission" date="2016-03" db="EMBL/GenBank/DDBJ databases">
        <title>Trachymyrmex septentrionalis WGS genome.</title>
        <authorList>
            <person name="Nygaard S."/>
            <person name="Hu H."/>
            <person name="Boomsma J."/>
            <person name="Zhang G."/>
        </authorList>
    </citation>
    <scope>NUCLEOTIDE SEQUENCE [LARGE SCALE GENOMIC DNA]</scope>
    <source>
        <strain evidence="1">Tsep2-gDNA-1</strain>
        <tissue evidence="1">Whole body</tissue>
    </source>
</reference>
<sequence length="359" mass="40506">FVRPECHEYFTHQLKHVAPSACDLLSVLWTDYIFSPIFSVDIVGWVGPGDSLRAHLDPRSFAVPWMTRRDRSHEGRSHYRPMEYPEINRRVIFMSFFLSLSLPLSLSPSLFDLEHATEGKQAPSVVLARSVLLEGEETGNVIRGWDDSLLLTLALFLLIKLSLLVGSRLLVLLILGHEIVHVALSLGKLHVIHTLAGIPMQERLPSKHRVEFSVRLTTTKRQTNLNSRRIANESRGHFQTPRGYVTNGSFHVARYPLDEIAAVLVLDVEHLLVHLLHRHSATEYCGHCQISTVSRIARGHHVLRVKHLLDLEVRGAKPGMKKCSRGKGTMLTASFLRSALSWPGNLRQVVTPLRVALTR</sequence>
<name>A0A195FK83_9HYME</name>
<gene>
    <name evidence="1" type="ORF">ALC56_04981</name>
</gene>
<keyword evidence="2" id="KW-1185">Reference proteome</keyword>
<protein>
    <submittedName>
        <fullName evidence="1">Uncharacterized protein</fullName>
    </submittedName>
</protein>
<evidence type="ECO:0000313" key="2">
    <source>
        <dbReference type="Proteomes" id="UP000078541"/>
    </source>
</evidence>
<accession>A0A195FK83</accession>
<feature type="non-terminal residue" evidence="1">
    <location>
        <position position="1"/>
    </location>
</feature>
<dbReference type="Proteomes" id="UP000078541">
    <property type="component" value="Unassembled WGS sequence"/>
</dbReference>